<sequence length="816" mass="93224">MPLEVQAKNQLNLPLPIASSIHLQDFDRHIKGEPFQQAGAVVRIADAVRANPFPAFVNAVLIRLADAFRDGSNQLRLVITRAMRECSEEFALFSGNEDVVRRVIKVSHSNDDKARALMLQFASAIAQLVSGNKQLHHLLIESLDSESNVELLATIVAVENFCIHSVDFSHLVIWKISEMLLESKHSPILKARLIRVLSNFHGDFKTVSKVFDLGQHLIGETSDRYNLAALISSMTRLALKSRLTVERQLELLLSEMEQSNGNQNHLCLLLLNIKVLADLSQFWTQKHSAKFIELFEKYRSGNSNRVNAEWIGAFERLSVNCNVKILESIKEHIMNWSYLLSLGNIDIQLAMIGLMENILLRIPSHGDHLTPILSSTFHSLFSSNSLTRNHYKKLFKVFDAFLHTPYVLSDNVIIVSEQLTSSAIATNNFTFVIECLKKAANSHQSLQPHLKPWINRQIENAQMSPKNLCQLAELQFSCSFSDMDTGKWLSRDPEPDGWCMYKIARFALESGLWKQIAAPVLAKLREQIQSYETSLWIDALHHISESQITTATVFELGQCYEKLMKAELNFRLVECLPKVAACRQTWAKIYGYLFDADAETMEYVYLLCVVCLMYERIVLTFSQEFAQCDISIPNIVAPSVRNQELHNVLFWTKANLEQFERIPLDARISSENIDAAGNVLRTILSQKICIPRYFFQQSYYTDIKLHVLPEPKENQLSVVPISRRFPVTVEGFIVSNNKTKIESLVITAMVRFEREKHNYEQKNSVTVQEGKYFKTQFLFDIYSSGRILFKTHFVDRQSKRLWSSDSTAQMNVTFAG</sequence>
<evidence type="ECO:0000256" key="1">
    <source>
        <dbReference type="ARBA" id="ARBA00008565"/>
    </source>
</evidence>
<dbReference type="GO" id="GO:0032039">
    <property type="term" value="C:integrator complex"/>
    <property type="evidence" value="ECO:0007669"/>
    <property type="project" value="InterPro"/>
</dbReference>
<gene>
    <name evidence="5" type="ORF">QR680_017561</name>
</gene>
<evidence type="ECO:0000313" key="6">
    <source>
        <dbReference type="Proteomes" id="UP001175271"/>
    </source>
</evidence>
<name>A0AA39HH77_9BILA</name>
<evidence type="ECO:0000259" key="3">
    <source>
        <dbReference type="Pfam" id="PF22965"/>
    </source>
</evidence>
<dbReference type="PANTHER" id="PTHR13322">
    <property type="entry name" value="C1ORF73 PROTEIN"/>
    <property type="match status" value="1"/>
</dbReference>
<dbReference type="InterPro" id="IPR033060">
    <property type="entry name" value="INTS7"/>
</dbReference>
<proteinExistence type="inferred from homology"/>
<feature type="domain" description="Integrator complex subunit 7 C-terminal" evidence="3">
    <location>
        <begin position="704"/>
        <end position="802"/>
    </location>
</feature>
<dbReference type="Pfam" id="PF24436">
    <property type="entry name" value="INTS7_N"/>
    <property type="match status" value="1"/>
</dbReference>
<dbReference type="Pfam" id="PF22965">
    <property type="entry name" value="INTS7_C"/>
    <property type="match status" value="1"/>
</dbReference>
<dbReference type="InterPro" id="IPR054519">
    <property type="entry name" value="INTS7_C"/>
</dbReference>
<dbReference type="AlphaFoldDB" id="A0AA39HH77"/>
<comment type="similarity">
    <text evidence="1">Belongs to the Integrator subunit 7 family.</text>
</comment>
<dbReference type="PANTHER" id="PTHR13322:SF2">
    <property type="entry name" value="INTEGRATOR COMPLEX SUBUNIT 7"/>
    <property type="match status" value="1"/>
</dbReference>
<organism evidence="5 6">
    <name type="scientific">Steinernema hermaphroditum</name>
    <dbReference type="NCBI Taxonomy" id="289476"/>
    <lineage>
        <taxon>Eukaryota</taxon>
        <taxon>Metazoa</taxon>
        <taxon>Ecdysozoa</taxon>
        <taxon>Nematoda</taxon>
        <taxon>Chromadorea</taxon>
        <taxon>Rhabditida</taxon>
        <taxon>Tylenchina</taxon>
        <taxon>Panagrolaimomorpha</taxon>
        <taxon>Strongyloidoidea</taxon>
        <taxon>Steinernematidae</taxon>
        <taxon>Steinernema</taxon>
    </lineage>
</organism>
<accession>A0AA39HH77</accession>
<dbReference type="GO" id="GO:0034472">
    <property type="term" value="P:snRNA 3'-end processing"/>
    <property type="evidence" value="ECO:0007669"/>
    <property type="project" value="TreeGrafter"/>
</dbReference>
<keyword evidence="6" id="KW-1185">Reference proteome</keyword>
<comment type="caution">
    <text evidence="5">The sequence shown here is derived from an EMBL/GenBank/DDBJ whole genome shotgun (WGS) entry which is preliminary data.</text>
</comment>
<evidence type="ECO:0000256" key="2">
    <source>
        <dbReference type="ARBA" id="ARBA00015336"/>
    </source>
</evidence>
<dbReference type="Proteomes" id="UP001175271">
    <property type="component" value="Unassembled WGS sequence"/>
</dbReference>
<evidence type="ECO:0000259" key="4">
    <source>
        <dbReference type="Pfam" id="PF24436"/>
    </source>
</evidence>
<dbReference type="EMBL" id="JAUCMV010000004">
    <property type="protein sequence ID" value="KAK0404664.1"/>
    <property type="molecule type" value="Genomic_DNA"/>
</dbReference>
<dbReference type="InterPro" id="IPR016024">
    <property type="entry name" value="ARM-type_fold"/>
</dbReference>
<dbReference type="SUPFAM" id="SSF48371">
    <property type="entry name" value="ARM repeat"/>
    <property type="match status" value="1"/>
</dbReference>
<reference evidence="5" key="1">
    <citation type="submission" date="2023-06" db="EMBL/GenBank/DDBJ databases">
        <title>Genomic analysis of the entomopathogenic nematode Steinernema hermaphroditum.</title>
        <authorList>
            <person name="Schwarz E.M."/>
            <person name="Heppert J.K."/>
            <person name="Baniya A."/>
            <person name="Schwartz H.T."/>
            <person name="Tan C.-H."/>
            <person name="Antoshechkin I."/>
            <person name="Sternberg P.W."/>
            <person name="Goodrich-Blair H."/>
            <person name="Dillman A.R."/>
        </authorList>
    </citation>
    <scope>NUCLEOTIDE SEQUENCE</scope>
    <source>
        <strain evidence="5">PS9179</strain>
        <tissue evidence="5">Whole animal</tissue>
    </source>
</reference>
<protein>
    <recommendedName>
        <fullName evidence="2">Integrator complex subunit 7</fullName>
    </recommendedName>
</protein>
<evidence type="ECO:0000313" key="5">
    <source>
        <dbReference type="EMBL" id="KAK0404664.1"/>
    </source>
</evidence>
<dbReference type="InterPro" id="IPR056516">
    <property type="entry name" value="INTS7_N"/>
</dbReference>
<feature type="domain" description="Integrator complex subunit 7 N-terminal" evidence="4">
    <location>
        <begin position="23"/>
        <end position="511"/>
    </location>
</feature>